<evidence type="ECO:0000313" key="5">
    <source>
        <dbReference type="EMBL" id="MFD2275069.1"/>
    </source>
</evidence>
<name>A0ABW5E3S7_9BACT</name>
<evidence type="ECO:0000259" key="4">
    <source>
        <dbReference type="PROSITE" id="PS50110"/>
    </source>
</evidence>
<feature type="domain" description="Response regulatory" evidence="4">
    <location>
        <begin position="2"/>
        <end position="117"/>
    </location>
</feature>
<comment type="caution">
    <text evidence="5">The sequence shown here is derived from an EMBL/GenBank/DDBJ whole genome shotgun (WGS) entry which is preliminary data.</text>
</comment>
<dbReference type="SMART" id="SM00448">
    <property type="entry name" value="REC"/>
    <property type="match status" value="1"/>
</dbReference>
<dbReference type="Gene3D" id="3.40.50.2300">
    <property type="match status" value="1"/>
</dbReference>
<dbReference type="Proteomes" id="UP001597297">
    <property type="component" value="Unassembled WGS sequence"/>
</dbReference>
<feature type="region of interest" description="Disordered" evidence="3">
    <location>
        <begin position="151"/>
        <end position="173"/>
    </location>
</feature>
<sequence length="203" mass="22505">MKLLVVDDSLMMREAIANAYQGSIFTEFETASNGLEAVQAFKCFQPEVVTLDITMPHMDGLAAMSEMLEMDSSASILIVSALADSHTAIQALKRGAHQFICKPFDTSDLKEALDDLIQDRKPQEQAASVVSERLKLKNTIAHSRVSLVEKPAKSALPRPSAHQYPSGFVSPPQFGKKFKHETDSTRKIKPFSSTYVQMHKLNH</sequence>
<organism evidence="5 6">
    <name type="scientific">Rubritalea spongiae</name>
    <dbReference type="NCBI Taxonomy" id="430797"/>
    <lineage>
        <taxon>Bacteria</taxon>
        <taxon>Pseudomonadati</taxon>
        <taxon>Verrucomicrobiota</taxon>
        <taxon>Verrucomicrobiia</taxon>
        <taxon>Verrucomicrobiales</taxon>
        <taxon>Rubritaleaceae</taxon>
        <taxon>Rubritalea</taxon>
    </lineage>
</organism>
<dbReference type="SUPFAM" id="SSF52172">
    <property type="entry name" value="CheY-like"/>
    <property type="match status" value="1"/>
</dbReference>
<dbReference type="InterPro" id="IPR001789">
    <property type="entry name" value="Sig_transdc_resp-reg_receiver"/>
</dbReference>
<protein>
    <submittedName>
        <fullName evidence="5">Response regulator transcription factor</fullName>
    </submittedName>
</protein>
<dbReference type="PANTHER" id="PTHR44591">
    <property type="entry name" value="STRESS RESPONSE REGULATOR PROTEIN 1"/>
    <property type="match status" value="1"/>
</dbReference>
<reference evidence="6" key="1">
    <citation type="journal article" date="2019" name="Int. J. Syst. Evol. Microbiol.">
        <title>The Global Catalogue of Microorganisms (GCM) 10K type strain sequencing project: providing services to taxonomists for standard genome sequencing and annotation.</title>
        <authorList>
            <consortium name="The Broad Institute Genomics Platform"/>
            <consortium name="The Broad Institute Genome Sequencing Center for Infectious Disease"/>
            <person name="Wu L."/>
            <person name="Ma J."/>
        </authorList>
    </citation>
    <scope>NUCLEOTIDE SEQUENCE [LARGE SCALE GENOMIC DNA]</scope>
    <source>
        <strain evidence="6">JCM 16545</strain>
    </source>
</reference>
<dbReference type="Pfam" id="PF00072">
    <property type="entry name" value="Response_reg"/>
    <property type="match status" value="1"/>
</dbReference>
<dbReference type="RefSeq" id="WP_377095910.1">
    <property type="nucleotide sequence ID" value="NZ_JBHSJM010000001.1"/>
</dbReference>
<evidence type="ECO:0000313" key="6">
    <source>
        <dbReference type="Proteomes" id="UP001597297"/>
    </source>
</evidence>
<dbReference type="InterPro" id="IPR050595">
    <property type="entry name" value="Bact_response_regulator"/>
</dbReference>
<dbReference type="EMBL" id="JBHUJC010000001">
    <property type="protein sequence ID" value="MFD2275069.1"/>
    <property type="molecule type" value="Genomic_DNA"/>
</dbReference>
<keyword evidence="6" id="KW-1185">Reference proteome</keyword>
<evidence type="ECO:0000256" key="3">
    <source>
        <dbReference type="SAM" id="MobiDB-lite"/>
    </source>
</evidence>
<feature type="modified residue" description="4-aspartylphosphate" evidence="2">
    <location>
        <position position="52"/>
    </location>
</feature>
<evidence type="ECO:0000256" key="1">
    <source>
        <dbReference type="ARBA" id="ARBA00022553"/>
    </source>
</evidence>
<dbReference type="PANTHER" id="PTHR44591:SF3">
    <property type="entry name" value="RESPONSE REGULATORY DOMAIN-CONTAINING PROTEIN"/>
    <property type="match status" value="1"/>
</dbReference>
<dbReference type="InterPro" id="IPR011006">
    <property type="entry name" value="CheY-like_superfamily"/>
</dbReference>
<gene>
    <name evidence="5" type="ORF">ACFSQZ_01180</name>
</gene>
<evidence type="ECO:0000256" key="2">
    <source>
        <dbReference type="PROSITE-ProRule" id="PRU00169"/>
    </source>
</evidence>
<proteinExistence type="predicted"/>
<accession>A0ABW5E3S7</accession>
<keyword evidence="1 2" id="KW-0597">Phosphoprotein</keyword>
<dbReference type="PROSITE" id="PS50110">
    <property type="entry name" value="RESPONSE_REGULATORY"/>
    <property type="match status" value="1"/>
</dbReference>